<gene>
    <name evidence="7" type="primary">Contig15544.g16569</name>
    <name evidence="7" type="ORF">STYLEM_1760</name>
</gene>
<evidence type="ECO:0000256" key="3">
    <source>
        <dbReference type="ARBA" id="ARBA00022842"/>
    </source>
</evidence>
<dbReference type="CDD" id="cd01283">
    <property type="entry name" value="cytidine_deaminase"/>
    <property type="match status" value="1"/>
</dbReference>
<evidence type="ECO:0000313" key="8">
    <source>
        <dbReference type="Proteomes" id="UP000039865"/>
    </source>
</evidence>
<keyword evidence="8" id="KW-1185">Reference proteome</keyword>
<dbReference type="Gene3D" id="3.40.120.10">
    <property type="entry name" value="Alpha-D-Glucose-1,6-Bisphosphate, subunit A, domain 3"/>
    <property type="match status" value="2"/>
</dbReference>
<keyword evidence="2" id="KW-0479">Metal-binding</keyword>
<keyword evidence="4" id="KW-0413">Isomerase</keyword>
<organism evidence="7 8">
    <name type="scientific">Stylonychia lemnae</name>
    <name type="common">Ciliate</name>
    <dbReference type="NCBI Taxonomy" id="5949"/>
    <lineage>
        <taxon>Eukaryota</taxon>
        <taxon>Sar</taxon>
        <taxon>Alveolata</taxon>
        <taxon>Ciliophora</taxon>
        <taxon>Intramacronucleata</taxon>
        <taxon>Spirotrichea</taxon>
        <taxon>Stichotrichia</taxon>
        <taxon>Sporadotrichida</taxon>
        <taxon>Oxytrichidae</taxon>
        <taxon>Stylonychinae</taxon>
        <taxon>Stylonychia</taxon>
    </lineage>
</organism>
<name>A0A077ZWH5_STYLE</name>
<evidence type="ECO:0000259" key="6">
    <source>
        <dbReference type="Pfam" id="PF02878"/>
    </source>
</evidence>
<keyword evidence="3" id="KW-0460">Magnesium</keyword>
<dbReference type="OrthoDB" id="409777at2759"/>
<dbReference type="Gene3D" id="3.40.140.10">
    <property type="entry name" value="Cytidine Deaminase, domain 2"/>
    <property type="match status" value="1"/>
</dbReference>
<evidence type="ECO:0000256" key="4">
    <source>
        <dbReference type="ARBA" id="ARBA00023235"/>
    </source>
</evidence>
<accession>A0A077ZWH5</accession>
<proteinExistence type="inferred from homology"/>
<dbReference type="InterPro" id="IPR005844">
    <property type="entry name" value="A-D-PHexomutase_a/b/a-I"/>
</dbReference>
<feature type="domain" description="Alpha-D-phosphohexomutase alpha/beta/alpha" evidence="6">
    <location>
        <begin position="359"/>
        <end position="479"/>
    </location>
</feature>
<feature type="region of interest" description="Disordered" evidence="5">
    <location>
        <begin position="270"/>
        <end position="291"/>
    </location>
</feature>
<dbReference type="SUPFAM" id="SSF53927">
    <property type="entry name" value="Cytidine deaminase-like"/>
    <property type="match status" value="1"/>
</dbReference>
<dbReference type="InterPro" id="IPR016055">
    <property type="entry name" value="A-D-PHexomutase_a/b/a-I/II/III"/>
</dbReference>
<dbReference type="Pfam" id="PF02878">
    <property type="entry name" value="PGM_PMM_I"/>
    <property type="match status" value="1"/>
</dbReference>
<dbReference type="InterPro" id="IPR016193">
    <property type="entry name" value="Cytidine_deaminase-like"/>
</dbReference>
<comment type="similarity">
    <text evidence="1">Belongs to the phosphohexose mutase family.</text>
</comment>
<dbReference type="EMBL" id="CCKQ01001675">
    <property type="protein sequence ID" value="CDW72796.1"/>
    <property type="molecule type" value="Genomic_DNA"/>
</dbReference>
<dbReference type="PANTHER" id="PTHR45745">
    <property type="entry name" value="PHOSPHOMANNOMUTASE 45A"/>
    <property type="match status" value="1"/>
</dbReference>
<evidence type="ECO:0000256" key="5">
    <source>
        <dbReference type="SAM" id="MobiDB-lite"/>
    </source>
</evidence>
<protein>
    <submittedName>
        <fullName evidence="7">Glucose-bisphosphate synthase</fullName>
    </submittedName>
</protein>
<evidence type="ECO:0000313" key="7">
    <source>
        <dbReference type="EMBL" id="CDW72796.1"/>
    </source>
</evidence>
<dbReference type="InParanoid" id="A0A077ZWH5"/>
<reference evidence="7 8" key="1">
    <citation type="submission" date="2014-06" db="EMBL/GenBank/DDBJ databases">
        <authorList>
            <person name="Swart Estienne"/>
        </authorList>
    </citation>
    <scope>NUCLEOTIDE SEQUENCE [LARGE SCALE GENOMIC DNA]</scope>
    <source>
        <strain evidence="7 8">130c</strain>
    </source>
</reference>
<dbReference type="AlphaFoldDB" id="A0A077ZWH5"/>
<sequence>MDLYIQQSEKQSNLKIELLRQYGLSLGDVFNLNRLAIQAAEMSNQGTSSEVKIGASVMTISGTMYQGTFIEHSSSYSTGISAEDSAIFKANSDGQTQFKAICVHVKHQVKEEDQPIQQQSSGNIFQLIGNPQSLNSPSLISPRLNQQLLSSDMYTVPELQRGNSSQNLYEIMRNTQQSSSQKNGFQAQSQIQLQQQQNQQKRFKSVFQMPNGQWRNSLFISKNQHMLFISCKSEQNFIVKASESVLALASIPSLTQSLNNQFQQQLPMSLQQIHHGQKHPSQNQQIQQQNEKIRQTLDKAASWAQLDFNEETRYQCEKLIISDPKQKLKSMFNQKLTFNEPGVILRKYECGFNRINYVTLQLLAHGISEYLFEKYDRNELANQGVVVGFDSRYESFGLAHMMAAVLKAYQIRVFCLDRYAISTFVSYFSQKFKCILGLFITGRNKSKKYSGIMIFNSQGNLISLEQSKAIEKSTQEYSQNLSYLIDLSPLFDYTAKKVKFKPDNFTDVTMKSYIQVIEEKFLFNQRKINKLSDKIVFSSLHGPAYEFMRKIFANFGFPSLIIPEQHQNMSALFDTVIIPDVNLQQLVLRYSFQCCDQKDSNIIICTDPIGEQIQLAERIKIGEKMIWKIYKASDLAIILIEFSKQSLAQQQGEQKNSIVVVLDQNSLSVQKYCESEKIEVITLAEFKQENYHDRYLIKVNTETSSFQIGSYRGYYDSIITSIVIAQLLVQLQQDDKSLYYDYLMPMLNKIQEQTQEFRLHMQIVQNDQKWFQIFEEMATLYKDKSVKILSQQEIGDIQIMSFKQQKGLEEISIYIIQLELKYNLIMKIYSSKLCQIKVQYEDVENKNDDKKHIKLIKKMMFSIIKAAYNEQQFEILNEQSPQIESQQSNGGGIHLPIKQKVLPLLTFI</sequence>
<evidence type="ECO:0000256" key="2">
    <source>
        <dbReference type="ARBA" id="ARBA00022723"/>
    </source>
</evidence>
<dbReference type="SUPFAM" id="SSF53738">
    <property type="entry name" value="Phosphoglucomutase, first 3 domains"/>
    <property type="match status" value="1"/>
</dbReference>
<dbReference type="GO" id="GO:0008973">
    <property type="term" value="F:phosphopentomutase activity"/>
    <property type="evidence" value="ECO:0007669"/>
    <property type="project" value="TreeGrafter"/>
</dbReference>
<dbReference type="GO" id="GO:0006166">
    <property type="term" value="P:purine ribonucleoside salvage"/>
    <property type="evidence" value="ECO:0007669"/>
    <property type="project" value="TreeGrafter"/>
</dbReference>
<dbReference type="Proteomes" id="UP000039865">
    <property type="component" value="Unassembled WGS sequence"/>
</dbReference>
<evidence type="ECO:0000256" key="1">
    <source>
        <dbReference type="ARBA" id="ARBA00010231"/>
    </source>
</evidence>
<dbReference type="GO" id="GO:0046872">
    <property type="term" value="F:metal ion binding"/>
    <property type="evidence" value="ECO:0007669"/>
    <property type="project" value="UniProtKB-KW"/>
</dbReference>
<dbReference type="GO" id="GO:0005975">
    <property type="term" value="P:carbohydrate metabolic process"/>
    <property type="evidence" value="ECO:0007669"/>
    <property type="project" value="InterPro"/>
</dbReference>
<dbReference type="PANTHER" id="PTHR45745:SF1">
    <property type="entry name" value="PHOSPHOGLUCOMUTASE 2B-RELATED"/>
    <property type="match status" value="1"/>
</dbReference>